<dbReference type="GO" id="GO:0005869">
    <property type="term" value="C:dynactin complex"/>
    <property type="evidence" value="ECO:0007669"/>
    <property type="project" value="InterPro"/>
</dbReference>
<proteinExistence type="inferred from homology"/>
<dbReference type="GO" id="GO:0005813">
    <property type="term" value="C:centrosome"/>
    <property type="evidence" value="ECO:0007669"/>
    <property type="project" value="UniProtKB-SubCell"/>
</dbReference>
<evidence type="ECO:0000313" key="15">
    <source>
        <dbReference type="EMBL" id="CAH2105222.1"/>
    </source>
</evidence>
<evidence type="ECO:0000256" key="9">
    <source>
        <dbReference type="ARBA" id="ARBA00022990"/>
    </source>
</evidence>
<evidence type="ECO:0000256" key="6">
    <source>
        <dbReference type="ARBA" id="ARBA00022499"/>
    </source>
</evidence>
<evidence type="ECO:0000256" key="4">
    <source>
        <dbReference type="ARBA" id="ARBA00004657"/>
    </source>
</evidence>
<evidence type="ECO:0000256" key="5">
    <source>
        <dbReference type="ARBA" id="ARBA00022490"/>
    </source>
</evidence>
<evidence type="ECO:0000313" key="16">
    <source>
        <dbReference type="Proteomes" id="UP001153954"/>
    </source>
</evidence>
<evidence type="ECO:0000256" key="10">
    <source>
        <dbReference type="ARBA" id="ARBA00023054"/>
    </source>
</evidence>
<gene>
    <name evidence="15" type="ORF">EEDITHA_LOCUS19512</name>
</gene>
<evidence type="ECO:0000256" key="12">
    <source>
        <dbReference type="ARBA" id="ARBA00034776"/>
    </source>
</evidence>
<comment type="subcellular location">
    <subcellularLocation>
        <location evidence="3">Cytoplasm</location>
        <location evidence="3">Cell cortex</location>
    </subcellularLocation>
    <subcellularLocation>
        <location evidence="1">Cytoplasm</location>
        <location evidence="1">Cytoskeleton</location>
        <location evidence="1">Microtubule organizing center</location>
        <location evidence="1">Centrosome</location>
    </subcellularLocation>
    <subcellularLocation>
        <location evidence="2">Cytoplasm</location>
        <location evidence="2">Cytoskeleton</location>
        <location evidence="2">Stress fiber</location>
    </subcellularLocation>
    <subcellularLocation>
        <location evidence="4">Cytoplasm</location>
        <location evidence="4">Myofibril</location>
    </subcellularLocation>
</comment>
<evidence type="ECO:0000256" key="1">
    <source>
        <dbReference type="ARBA" id="ARBA00004300"/>
    </source>
</evidence>
<accession>A0AAU9V1N0</accession>
<sequence>MGHVHQNYKHNINIFSYHVPEVKIISYESVKPGQTSALLLKLTNPTAHEMQVRLLQPQDIPEVEEKEEPKSIEKSLEKSLNLEKDMSWSKVIERKPALPSASKVVAPDASLTLAQRDDAAEYDDDPQHDTSDIILWRKSNKLALRLQVMTDANAEVGTPALTAIALQYSYRNTVPPSATSAQHRDHTLYTTVLIDLGTVCE</sequence>
<evidence type="ECO:0000256" key="8">
    <source>
        <dbReference type="ARBA" id="ARBA00022843"/>
    </source>
</evidence>
<dbReference type="GO" id="GO:0005938">
    <property type="term" value="C:cell cortex"/>
    <property type="evidence" value="ECO:0007669"/>
    <property type="project" value="UniProtKB-SubCell"/>
</dbReference>
<dbReference type="InterPro" id="IPR008603">
    <property type="entry name" value="DCTN4"/>
</dbReference>
<name>A0AAU9V1N0_EUPED</name>
<organism evidence="15 16">
    <name type="scientific">Euphydryas editha</name>
    <name type="common">Edith's checkerspot</name>
    <dbReference type="NCBI Taxonomy" id="104508"/>
    <lineage>
        <taxon>Eukaryota</taxon>
        <taxon>Metazoa</taxon>
        <taxon>Ecdysozoa</taxon>
        <taxon>Arthropoda</taxon>
        <taxon>Hexapoda</taxon>
        <taxon>Insecta</taxon>
        <taxon>Pterygota</taxon>
        <taxon>Neoptera</taxon>
        <taxon>Endopterygota</taxon>
        <taxon>Lepidoptera</taxon>
        <taxon>Glossata</taxon>
        <taxon>Ditrysia</taxon>
        <taxon>Papilionoidea</taxon>
        <taxon>Nymphalidae</taxon>
        <taxon>Nymphalinae</taxon>
        <taxon>Euphydryas</taxon>
    </lineage>
</organism>
<dbReference type="AlphaFoldDB" id="A0AAU9V1N0"/>
<evidence type="ECO:0000256" key="14">
    <source>
        <dbReference type="ARBA" id="ARBA00093507"/>
    </source>
</evidence>
<evidence type="ECO:0000256" key="13">
    <source>
        <dbReference type="ARBA" id="ARBA00034864"/>
    </source>
</evidence>
<evidence type="ECO:0000256" key="7">
    <source>
        <dbReference type="ARBA" id="ARBA00022553"/>
    </source>
</evidence>
<keyword evidence="16" id="KW-1185">Reference proteome</keyword>
<keyword evidence="11" id="KW-0206">Cytoskeleton</keyword>
<comment type="similarity">
    <text evidence="12">Belongs to the dynactin subunit 4 family.</text>
</comment>
<dbReference type="PANTHER" id="PTHR13034:SF2">
    <property type="entry name" value="DYNACTIN SUBUNIT 4"/>
    <property type="match status" value="1"/>
</dbReference>
<protein>
    <recommendedName>
        <fullName evidence="13">Dynactin subunit 4</fullName>
    </recommendedName>
</protein>
<evidence type="ECO:0000256" key="3">
    <source>
        <dbReference type="ARBA" id="ARBA00004544"/>
    </source>
</evidence>
<dbReference type="Proteomes" id="UP001153954">
    <property type="component" value="Unassembled WGS sequence"/>
</dbReference>
<evidence type="ECO:0000256" key="11">
    <source>
        <dbReference type="ARBA" id="ARBA00023212"/>
    </source>
</evidence>
<comment type="caution">
    <text evidence="15">The sequence shown here is derived from an EMBL/GenBank/DDBJ whole genome shotgun (WGS) entry which is preliminary data.</text>
</comment>
<keyword evidence="8" id="KW-0832">Ubl conjugation</keyword>
<keyword evidence="5" id="KW-0963">Cytoplasm</keyword>
<dbReference type="PANTHER" id="PTHR13034">
    <property type="entry name" value="DYNACTIN P62 SUBUNIT"/>
    <property type="match status" value="1"/>
</dbReference>
<dbReference type="GO" id="GO:0001725">
    <property type="term" value="C:stress fiber"/>
    <property type="evidence" value="ECO:0007669"/>
    <property type="project" value="UniProtKB-SubCell"/>
</dbReference>
<keyword evidence="9" id="KW-0007">Acetylation</keyword>
<dbReference type="EMBL" id="CAKOGL010000028">
    <property type="protein sequence ID" value="CAH2105222.1"/>
    <property type="molecule type" value="Genomic_DNA"/>
</dbReference>
<dbReference type="GO" id="GO:0030016">
    <property type="term" value="C:myofibril"/>
    <property type="evidence" value="ECO:0007669"/>
    <property type="project" value="UniProtKB-SubCell"/>
</dbReference>
<keyword evidence="10" id="KW-0175">Coiled coil</keyword>
<comment type="subunit">
    <text evidence="14">Subunit of dynactin, a multiprotein complex part of a tripartite complex with dynein and a adapter, such as BICDL1, BICD2 or HOOK3. The dynactin complex is built around ACTR1A/ACTB filament and consists of an actin-related filament composed of a shoulder domain, a pointed end and a barbed end. Its length is defined by its flexible shoulder domain. The soulder is composed of 2 DCTN1 subunits, 4 DCTN2 and 2 DCTN3. The 4 DCNT2 (via N-terminus) bind the ACTR1A filament and act as molecular rulers to determine the length. The pointed end is important for binding dynein-dynactin cargo adapters. Consists of 4 subunits: ACTR10, DCNT4, DCTN5 and DCTN6. The barbed end is composed of a CAPZA1:CAPZB heterodimers, which binds ACTR1A/ACTB filament and dynactin and stabilizes dynactin. Interacts with ATP7B, but not ATP7A, in a copper-dependent manner. Interacts with ANK2; this interaction is required for localization at costameres. Interacts with N4BP2L1.</text>
</comment>
<evidence type="ECO:0000256" key="2">
    <source>
        <dbReference type="ARBA" id="ARBA00004529"/>
    </source>
</evidence>
<keyword evidence="6" id="KW-1017">Isopeptide bond</keyword>
<reference evidence="15" key="1">
    <citation type="submission" date="2022-03" db="EMBL/GenBank/DDBJ databases">
        <authorList>
            <person name="Tunstrom K."/>
        </authorList>
    </citation>
    <scope>NUCLEOTIDE SEQUENCE</scope>
</reference>
<keyword evidence="7" id="KW-0597">Phosphoprotein</keyword>